<comment type="caution">
    <text evidence="9">The sequence shown here is derived from an EMBL/GenBank/DDBJ whole genome shotgun (WGS) entry which is preliminary data.</text>
</comment>
<dbReference type="SUPFAM" id="SSF54862">
    <property type="entry name" value="4Fe-4S ferredoxins"/>
    <property type="match status" value="1"/>
</dbReference>
<dbReference type="InterPro" id="IPR032879">
    <property type="entry name" value="FixG_C"/>
</dbReference>
<keyword evidence="1" id="KW-0813">Transport</keyword>
<protein>
    <submittedName>
        <fullName evidence="9">Cytochrome c oxidase accessory protein CcoG</fullName>
    </submittedName>
</protein>
<dbReference type="NCBIfam" id="TIGR02745">
    <property type="entry name" value="ccoG_rdxA_fixG"/>
    <property type="match status" value="1"/>
</dbReference>
<evidence type="ECO:0000256" key="2">
    <source>
        <dbReference type="ARBA" id="ARBA00022485"/>
    </source>
</evidence>
<name>A0ABQ6HAG7_9GAMM</name>
<evidence type="ECO:0000256" key="3">
    <source>
        <dbReference type="ARBA" id="ARBA00022723"/>
    </source>
</evidence>
<proteinExistence type="predicted"/>
<sequence length="450" mass="51861">MKNFDNTSPVIFQTADIDKEIIIKEQTGSWQRLRRLIATFLMVIFAGLPFIEFNGQQAILFDIGAQQLRFFGLIFYPQDLLIFFFVFVIAAFLLFFVSARYGRLWCGFLCPQTIWSFMFFWTQFRFEGNYQAQKKLSKLPWSTDKLTRKGLKHVAWLLIAFFTATTFMSYFTPVKPLYIAIFTGELSALFWGWVLFFAFATYTNAGWIKEKMCEHMCPYSRFQSAMIGDETKVITYQASRGEPRAPRKLNREKPDGLGDCVDCNLCVQVCPVGIDIRQGFQYQCISCGLCIDACNQVMTRFGYAKGLIANVANRASNKLRSIAYISVIVVFTAIFAVWLANRSLIEVSIIKDRNVLYRENLDGRFENSYQIKLLNKTNQAKRLILSLPENEGFTIENNKPILLDKEENKLLLINVTSPEGHSAQFTELTFMLTSEQEKVITKSKFHAKAW</sequence>
<dbReference type="Proteomes" id="UP001157134">
    <property type="component" value="Unassembled WGS sequence"/>
</dbReference>
<feature type="domain" description="4Fe-4S ferredoxin-type" evidence="8">
    <location>
        <begin position="250"/>
        <end position="279"/>
    </location>
</feature>
<keyword evidence="7" id="KW-0472">Membrane</keyword>
<dbReference type="EMBL" id="BSSV01000002">
    <property type="protein sequence ID" value="GLX85118.1"/>
    <property type="molecule type" value="Genomic_DNA"/>
</dbReference>
<feature type="transmembrane region" description="Helical" evidence="7">
    <location>
        <begin position="154"/>
        <end position="171"/>
    </location>
</feature>
<reference evidence="9 10" key="1">
    <citation type="submission" date="2023-03" db="EMBL/GenBank/DDBJ databases">
        <title>Thalassotalea loyana LMG 22536T draft genome sequence.</title>
        <authorList>
            <person name="Sawabe T."/>
        </authorList>
    </citation>
    <scope>NUCLEOTIDE SEQUENCE [LARGE SCALE GENOMIC DNA]</scope>
    <source>
        <strain evidence="9 10">LMG 22536</strain>
    </source>
</reference>
<dbReference type="InterPro" id="IPR017900">
    <property type="entry name" value="4Fe4S_Fe_S_CS"/>
</dbReference>
<gene>
    <name evidence="9" type="ORF">tloyanaT_13700</name>
</gene>
<evidence type="ECO:0000313" key="10">
    <source>
        <dbReference type="Proteomes" id="UP001157134"/>
    </source>
</evidence>
<dbReference type="RefSeq" id="WP_284296911.1">
    <property type="nucleotide sequence ID" value="NZ_BSSV01000002.1"/>
</dbReference>
<keyword evidence="7" id="KW-0812">Transmembrane</keyword>
<accession>A0ABQ6HAG7</accession>
<dbReference type="Gene3D" id="2.60.40.10">
    <property type="entry name" value="Immunoglobulins"/>
    <property type="match status" value="1"/>
</dbReference>
<dbReference type="Gene3D" id="1.10.1060.10">
    <property type="entry name" value="Alpha-helical ferredoxin"/>
    <property type="match status" value="1"/>
</dbReference>
<keyword evidence="7" id="KW-1133">Transmembrane helix</keyword>
<evidence type="ECO:0000259" key="8">
    <source>
        <dbReference type="PROSITE" id="PS51379"/>
    </source>
</evidence>
<dbReference type="InterPro" id="IPR051684">
    <property type="entry name" value="Electron_Trans/Redox"/>
</dbReference>
<evidence type="ECO:0000256" key="1">
    <source>
        <dbReference type="ARBA" id="ARBA00022448"/>
    </source>
</evidence>
<feature type="transmembrane region" description="Helical" evidence="7">
    <location>
        <begin position="33"/>
        <end position="51"/>
    </location>
</feature>
<dbReference type="Pfam" id="PF11614">
    <property type="entry name" value="FixG_C"/>
    <property type="match status" value="1"/>
</dbReference>
<keyword evidence="3" id="KW-0479">Metal-binding</keyword>
<evidence type="ECO:0000256" key="5">
    <source>
        <dbReference type="ARBA" id="ARBA00023004"/>
    </source>
</evidence>
<feature type="transmembrane region" description="Helical" evidence="7">
    <location>
        <begin position="322"/>
        <end position="340"/>
    </location>
</feature>
<dbReference type="InterPro" id="IPR017896">
    <property type="entry name" value="4Fe4S_Fe-S-bd"/>
</dbReference>
<evidence type="ECO:0000313" key="9">
    <source>
        <dbReference type="EMBL" id="GLX85118.1"/>
    </source>
</evidence>
<dbReference type="PANTHER" id="PTHR30176">
    <property type="entry name" value="FERREDOXIN-TYPE PROTEIN NAPH"/>
    <property type="match status" value="1"/>
</dbReference>
<dbReference type="Pfam" id="PF13746">
    <property type="entry name" value="Fer4_18"/>
    <property type="match status" value="1"/>
</dbReference>
<dbReference type="PROSITE" id="PS51379">
    <property type="entry name" value="4FE4S_FER_2"/>
    <property type="match status" value="1"/>
</dbReference>
<keyword evidence="2" id="KW-0004">4Fe-4S</keyword>
<keyword evidence="4" id="KW-0249">Electron transport</keyword>
<dbReference type="InterPro" id="IPR009051">
    <property type="entry name" value="Helical_ferredxn"/>
</dbReference>
<feature type="transmembrane region" description="Helical" evidence="7">
    <location>
        <begin position="177"/>
        <end position="202"/>
    </location>
</feature>
<dbReference type="InterPro" id="IPR013783">
    <property type="entry name" value="Ig-like_fold"/>
</dbReference>
<dbReference type="InterPro" id="IPR014116">
    <property type="entry name" value="Cyt_c_oxidase_cbb3_FixG"/>
</dbReference>
<organism evidence="9 10">
    <name type="scientific">Thalassotalea loyana</name>
    <dbReference type="NCBI Taxonomy" id="280483"/>
    <lineage>
        <taxon>Bacteria</taxon>
        <taxon>Pseudomonadati</taxon>
        <taxon>Pseudomonadota</taxon>
        <taxon>Gammaproteobacteria</taxon>
        <taxon>Alteromonadales</taxon>
        <taxon>Colwelliaceae</taxon>
        <taxon>Thalassotalea</taxon>
    </lineage>
</organism>
<keyword evidence="5" id="KW-0408">Iron</keyword>
<dbReference type="PROSITE" id="PS00198">
    <property type="entry name" value="4FE4S_FER_1"/>
    <property type="match status" value="1"/>
</dbReference>
<evidence type="ECO:0000256" key="6">
    <source>
        <dbReference type="ARBA" id="ARBA00023014"/>
    </source>
</evidence>
<feature type="transmembrane region" description="Helical" evidence="7">
    <location>
        <begin position="80"/>
        <end position="99"/>
    </location>
</feature>
<evidence type="ECO:0000256" key="4">
    <source>
        <dbReference type="ARBA" id="ARBA00022982"/>
    </source>
</evidence>
<evidence type="ECO:0000256" key="7">
    <source>
        <dbReference type="SAM" id="Phobius"/>
    </source>
</evidence>
<dbReference type="PANTHER" id="PTHR30176:SF3">
    <property type="entry name" value="FERREDOXIN-TYPE PROTEIN NAPH"/>
    <property type="match status" value="1"/>
</dbReference>
<keyword evidence="6" id="KW-0411">Iron-sulfur</keyword>
<keyword evidence="10" id="KW-1185">Reference proteome</keyword>